<organism evidence="1 2">
    <name type="scientific">Limnobacter profundi</name>
    <dbReference type="NCBI Taxonomy" id="2732163"/>
    <lineage>
        <taxon>Bacteria</taxon>
        <taxon>Pseudomonadati</taxon>
        <taxon>Pseudomonadota</taxon>
        <taxon>Betaproteobacteria</taxon>
        <taxon>Burkholderiales</taxon>
        <taxon>Burkholderiaceae</taxon>
        <taxon>Limnobacter</taxon>
    </lineage>
</organism>
<evidence type="ECO:0000313" key="1">
    <source>
        <dbReference type="EMBL" id="QJR28350.1"/>
    </source>
</evidence>
<dbReference type="RefSeq" id="WP_171097118.1">
    <property type="nucleotide sequence ID" value="NZ_CP053084.1"/>
</dbReference>
<sequence>MAAAGFPTHSSVTPQIELFAQFGDEVQEGALQAFYQLLQGNPTPGQVAAGVAQLGISLETAAKIMSACGKTKDFIENVYQAARM</sequence>
<proteinExistence type="predicted"/>
<dbReference type="Proteomes" id="UP000501130">
    <property type="component" value="Chromosome"/>
</dbReference>
<reference evidence="1 2" key="1">
    <citation type="submission" date="2020-05" db="EMBL/GenBank/DDBJ databases">
        <title>Compete genome of Limnobacter sp. SAORIC-580.</title>
        <authorList>
            <person name="Song J."/>
            <person name="Cho J.-C."/>
        </authorList>
    </citation>
    <scope>NUCLEOTIDE SEQUENCE [LARGE SCALE GENOMIC DNA]</scope>
    <source>
        <strain evidence="1 2">SAORIC-580</strain>
    </source>
</reference>
<gene>
    <name evidence="1" type="ORF">HKT17_00835</name>
</gene>
<evidence type="ECO:0000313" key="2">
    <source>
        <dbReference type="Proteomes" id="UP000501130"/>
    </source>
</evidence>
<name>A0ABX6N1W0_9BURK</name>
<dbReference type="EMBL" id="CP053084">
    <property type="protein sequence ID" value="QJR28350.1"/>
    <property type="molecule type" value="Genomic_DNA"/>
</dbReference>
<accession>A0ABX6N1W0</accession>
<keyword evidence="2" id="KW-1185">Reference proteome</keyword>
<protein>
    <submittedName>
        <fullName evidence="1">Uncharacterized protein</fullName>
    </submittedName>
</protein>